<keyword evidence="3" id="KW-1185">Reference proteome</keyword>
<dbReference type="SUPFAM" id="SSF143422">
    <property type="entry name" value="Transposase IS200-like"/>
    <property type="match status" value="1"/>
</dbReference>
<dbReference type="AlphaFoldDB" id="A0A517T5X6"/>
<dbReference type="PANTHER" id="PTHR36966">
    <property type="entry name" value="REP-ASSOCIATED TYROSINE TRANSPOSASE"/>
    <property type="match status" value="1"/>
</dbReference>
<dbReference type="Proteomes" id="UP000319976">
    <property type="component" value="Chromosome"/>
</dbReference>
<sequence length="176" mass="20646">MVVFVVMTESTQQQDELYAHFVTFSCYKRRRLLDHDHVKQIVLGAVVSQLNKFEAKCIGFVIMPDHVHAIIWFPVTGQLSRFMKVWKQVSSWEGSRFLATSNYAKQINEKEPFWQKGYFPFELYSRSKVEEKLNYMHENPVRAGLMTRGIEWPLSSARYYVLGKDVGVPINWVDCD</sequence>
<evidence type="ECO:0000313" key="2">
    <source>
        <dbReference type="EMBL" id="QDT63786.1"/>
    </source>
</evidence>
<reference evidence="2 3" key="1">
    <citation type="submission" date="2019-02" db="EMBL/GenBank/DDBJ databases">
        <title>Deep-cultivation of Planctomycetes and their phenomic and genomic characterization uncovers novel biology.</title>
        <authorList>
            <person name="Wiegand S."/>
            <person name="Jogler M."/>
            <person name="Boedeker C."/>
            <person name="Pinto D."/>
            <person name="Vollmers J."/>
            <person name="Rivas-Marin E."/>
            <person name="Kohn T."/>
            <person name="Peeters S.H."/>
            <person name="Heuer A."/>
            <person name="Rast P."/>
            <person name="Oberbeckmann S."/>
            <person name="Bunk B."/>
            <person name="Jeske O."/>
            <person name="Meyerdierks A."/>
            <person name="Storesund J.E."/>
            <person name="Kallscheuer N."/>
            <person name="Luecker S."/>
            <person name="Lage O.M."/>
            <person name="Pohl T."/>
            <person name="Merkel B.J."/>
            <person name="Hornburger P."/>
            <person name="Mueller R.-W."/>
            <person name="Bruemmer F."/>
            <person name="Labrenz M."/>
            <person name="Spormann A.M."/>
            <person name="Op den Camp H."/>
            <person name="Overmann J."/>
            <person name="Amann R."/>
            <person name="Jetten M.S.M."/>
            <person name="Mascher T."/>
            <person name="Medema M.H."/>
            <person name="Devos D.P."/>
            <person name="Kaster A.-K."/>
            <person name="Ovreas L."/>
            <person name="Rohde M."/>
            <person name="Galperin M.Y."/>
            <person name="Jogler C."/>
        </authorList>
    </citation>
    <scope>NUCLEOTIDE SEQUENCE [LARGE SCALE GENOMIC DNA]</scope>
    <source>
        <strain evidence="2 3">V22</strain>
    </source>
</reference>
<name>A0A517T5X6_9PLAN</name>
<feature type="domain" description="Transposase IS200-like" evidence="1">
    <location>
        <begin position="15"/>
        <end position="139"/>
    </location>
</feature>
<accession>A0A517T5X6</accession>
<dbReference type="InterPro" id="IPR052715">
    <property type="entry name" value="RAYT_transposase"/>
</dbReference>
<dbReference type="SMART" id="SM01321">
    <property type="entry name" value="Y1_Tnp"/>
    <property type="match status" value="1"/>
</dbReference>
<evidence type="ECO:0000259" key="1">
    <source>
        <dbReference type="SMART" id="SM01321"/>
    </source>
</evidence>
<dbReference type="PANTHER" id="PTHR36966:SF1">
    <property type="entry name" value="REP-ASSOCIATED TYROSINE TRANSPOSASE"/>
    <property type="match status" value="1"/>
</dbReference>
<dbReference type="InterPro" id="IPR002686">
    <property type="entry name" value="Transposase_17"/>
</dbReference>
<dbReference type="KEGG" id="chya:V22_10110"/>
<proteinExistence type="predicted"/>
<evidence type="ECO:0000313" key="3">
    <source>
        <dbReference type="Proteomes" id="UP000319976"/>
    </source>
</evidence>
<dbReference type="NCBIfam" id="NF047646">
    <property type="entry name" value="REP_Tyr_transpos"/>
    <property type="match status" value="1"/>
</dbReference>
<dbReference type="Gene3D" id="3.30.70.1290">
    <property type="entry name" value="Transposase IS200-like"/>
    <property type="match status" value="1"/>
</dbReference>
<dbReference type="GO" id="GO:0004803">
    <property type="term" value="F:transposase activity"/>
    <property type="evidence" value="ECO:0007669"/>
    <property type="project" value="InterPro"/>
</dbReference>
<gene>
    <name evidence="2" type="ORF">V22_10110</name>
</gene>
<dbReference type="EMBL" id="CP036316">
    <property type="protein sequence ID" value="QDT63786.1"/>
    <property type="molecule type" value="Genomic_DNA"/>
</dbReference>
<dbReference type="Pfam" id="PF01797">
    <property type="entry name" value="Y1_Tnp"/>
    <property type="match status" value="1"/>
</dbReference>
<organism evidence="2 3">
    <name type="scientific">Calycomorphotria hydatis</name>
    <dbReference type="NCBI Taxonomy" id="2528027"/>
    <lineage>
        <taxon>Bacteria</taxon>
        <taxon>Pseudomonadati</taxon>
        <taxon>Planctomycetota</taxon>
        <taxon>Planctomycetia</taxon>
        <taxon>Planctomycetales</taxon>
        <taxon>Planctomycetaceae</taxon>
        <taxon>Calycomorphotria</taxon>
    </lineage>
</organism>
<dbReference type="InterPro" id="IPR036515">
    <property type="entry name" value="Transposase_17_sf"/>
</dbReference>
<dbReference type="GO" id="GO:0006313">
    <property type="term" value="P:DNA transposition"/>
    <property type="evidence" value="ECO:0007669"/>
    <property type="project" value="InterPro"/>
</dbReference>
<protein>
    <submittedName>
        <fullName evidence="2">Transposase IS200 like protein</fullName>
    </submittedName>
</protein>
<dbReference type="GO" id="GO:0043565">
    <property type="term" value="F:sequence-specific DNA binding"/>
    <property type="evidence" value="ECO:0007669"/>
    <property type="project" value="TreeGrafter"/>
</dbReference>